<dbReference type="STRING" id="403673.A0A177WPZ3"/>
<evidence type="ECO:0000256" key="1">
    <source>
        <dbReference type="ARBA" id="ARBA00004141"/>
    </source>
</evidence>
<reference evidence="8 9" key="2">
    <citation type="submission" date="2016-05" db="EMBL/GenBank/DDBJ databases">
        <title>Lineage-specific infection strategies underlie the spectrum of fungal disease in amphibians.</title>
        <authorList>
            <person name="Cuomo C.A."/>
            <person name="Farrer R.A."/>
            <person name="James T."/>
            <person name="Longcore J."/>
            <person name="Birren B."/>
        </authorList>
    </citation>
    <scope>NUCLEOTIDE SEQUENCE [LARGE SCALE GENOMIC DNA]</scope>
    <source>
        <strain evidence="8 9">JEL423</strain>
    </source>
</reference>
<keyword evidence="3 7" id="KW-0812">Transmembrane</keyword>
<dbReference type="Proteomes" id="UP000077115">
    <property type="component" value="Unassembled WGS sequence"/>
</dbReference>
<dbReference type="PIRSF" id="PIRSF016013">
    <property type="entry name" value="AtER_Rer1p"/>
    <property type="match status" value="1"/>
</dbReference>
<keyword evidence="4 7" id="KW-1133">Transmembrane helix</keyword>
<dbReference type="AlphaFoldDB" id="A0A177WPZ3"/>
<comment type="similarity">
    <text evidence="2 6">Belongs to the RER1 family.</text>
</comment>
<dbReference type="GO" id="GO:0000139">
    <property type="term" value="C:Golgi membrane"/>
    <property type="evidence" value="ECO:0007669"/>
    <property type="project" value="TreeGrafter"/>
</dbReference>
<feature type="transmembrane region" description="Helical" evidence="7">
    <location>
        <begin position="142"/>
        <end position="159"/>
    </location>
</feature>
<evidence type="ECO:0000256" key="4">
    <source>
        <dbReference type="ARBA" id="ARBA00022989"/>
    </source>
</evidence>
<sequence>MPTAATPSSAPGQSMLVHLNRKCQKILDDLTPYTTPRWAGTAVLGVLYTIRAFTAGGWYIVTYALGIYLLNLLLAFLTPKFDPASEEGFDDESDGPMLPTRHDDEFKPFIRRLPEFKFWFYSTRALLIAFGCTLSSVFDLPVFWPILLIYFIILFSITMKRQIMHMIKYKYVPWDFNKKQYNTGAAKSEK</sequence>
<evidence type="ECO:0000256" key="6">
    <source>
        <dbReference type="PIRNR" id="PIRNR016013"/>
    </source>
</evidence>
<dbReference type="InterPro" id="IPR004932">
    <property type="entry name" value="Rer1"/>
</dbReference>
<feature type="transmembrane region" description="Helical" evidence="7">
    <location>
        <begin position="118"/>
        <end position="136"/>
    </location>
</feature>
<proteinExistence type="inferred from homology"/>
<dbReference type="EMBL" id="DS022307">
    <property type="protein sequence ID" value="OAJ42187.1"/>
    <property type="molecule type" value="Genomic_DNA"/>
</dbReference>
<dbReference type="VEuPathDB" id="FungiDB:BDEG_25677"/>
<comment type="function">
    <text evidence="6">Involved in the retrieval of endoplasmic reticulum membrane proteins from the early Golgi compartment.</text>
</comment>
<dbReference type="PANTHER" id="PTHR10743:SF0">
    <property type="entry name" value="PROTEIN RER1"/>
    <property type="match status" value="1"/>
</dbReference>
<evidence type="ECO:0000256" key="5">
    <source>
        <dbReference type="ARBA" id="ARBA00023136"/>
    </source>
</evidence>
<evidence type="ECO:0000313" key="9">
    <source>
        <dbReference type="Proteomes" id="UP000077115"/>
    </source>
</evidence>
<reference evidence="8 9" key="1">
    <citation type="submission" date="2006-10" db="EMBL/GenBank/DDBJ databases">
        <title>The Genome Sequence of Batrachochytrium dendrobatidis JEL423.</title>
        <authorList>
            <consortium name="The Broad Institute Genome Sequencing Platform"/>
            <person name="Birren B."/>
            <person name="Lander E."/>
            <person name="Galagan J."/>
            <person name="Cuomo C."/>
            <person name="Devon K."/>
            <person name="Jaffe D."/>
            <person name="Butler J."/>
            <person name="Alvarez P."/>
            <person name="Gnerre S."/>
            <person name="Grabherr M."/>
            <person name="Kleber M."/>
            <person name="Mauceli E."/>
            <person name="Brockman W."/>
            <person name="Young S."/>
            <person name="LaButti K."/>
            <person name="Sykes S."/>
            <person name="DeCaprio D."/>
            <person name="Crawford M."/>
            <person name="Koehrsen M."/>
            <person name="Engels R."/>
            <person name="Montgomery P."/>
            <person name="Pearson M."/>
            <person name="Howarth C."/>
            <person name="Larson L."/>
            <person name="White J."/>
            <person name="O'Leary S."/>
            <person name="Kodira C."/>
            <person name="Zeng Q."/>
            <person name="Yandava C."/>
            <person name="Alvarado L."/>
            <person name="Longcore J."/>
            <person name="James T."/>
        </authorList>
    </citation>
    <scope>NUCLEOTIDE SEQUENCE [LARGE SCALE GENOMIC DNA]</scope>
    <source>
        <strain evidence="8 9">JEL423</strain>
    </source>
</reference>
<dbReference type="eggNOG" id="KOG1688">
    <property type="taxonomic scope" value="Eukaryota"/>
</dbReference>
<keyword evidence="5 6" id="KW-0472">Membrane</keyword>
<comment type="subcellular location">
    <subcellularLocation>
        <location evidence="1">Membrane</location>
        <topology evidence="1">Multi-pass membrane protein</topology>
    </subcellularLocation>
</comment>
<dbReference type="PANTHER" id="PTHR10743">
    <property type="entry name" value="PROTEIN RER1"/>
    <property type="match status" value="1"/>
</dbReference>
<evidence type="ECO:0000256" key="3">
    <source>
        <dbReference type="ARBA" id="ARBA00022692"/>
    </source>
</evidence>
<evidence type="ECO:0000256" key="7">
    <source>
        <dbReference type="SAM" id="Phobius"/>
    </source>
</evidence>
<dbReference type="Pfam" id="PF03248">
    <property type="entry name" value="Rer1"/>
    <property type="match status" value="1"/>
</dbReference>
<evidence type="ECO:0000256" key="2">
    <source>
        <dbReference type="ARBA" id="ARBA00006070"/>
    </source>
</evidence>
<gene>
    <name evidence="8" type="ORF">BDEG_25677</name>
</gene>
<protein>
    <recommendedName>
        <fullName evidence="6">Protein RER1</fullName>
    </recommendedName>
</protein>
<dbReference type="GO" id="GO:0005783">
    <property type="term" value="C:endoplasmic reticulum"/>
    <property type="evidence" value="ECO:0007669"/>
    <property type="project" value="GOC"/>
</dbReference>
<feature type="transmembrane region" description="Helical" evidence="7">
    <location>
        <begin position="57"/>
        <end position="77"/>
    </location>
</feature>
<name>A0A177WPZ3_BATDL</name>
<accession>A0A177WPZ3</accession>
<dbReference type="GO" id="GO:0006890">
    <property type="term" value="P:retrograde vesicle-mediated transport, Golgi to endoplasmic reticulum"/>
    <property type="evidence" value="ECO:0007669"/>
    <property type="project" value="TreeGrafter"/>
</dbReference>
<organism evidence="8 9">
    <name type="scientific">Batrachochytrium dendrobatidis (strain JEL423)</name>
    <dbReference type="NCBI Taxonomy" id="403673"/>
    <lineage>
        <taxon>Eukaryota</taxon>
        <taxon>Fungi</taxon>
        <taxon>Fungi incertae sedis</taxon>
        <taxon>Chytridiomycota</taxon>
        <taxon>Chytridiomycota incertae sedis</taxon>
        <taxon>Chytridiomycetes</taxon>
        <taxon>Rhizophydiales</taxon>
        <taxon>Rhizophydiales incertae sedis</taxon>
        <taxon>Batrachochytrium</taxon>
    </lineage>
</organism>
<dbReference type="OrthoDB" id="448250at2759"/>
<dbReference type="GO" id="GO:0006621">
    <property type="term" value="P:protein retention in ER lumen"/>
    <property type="evidence" value="ECO:0007669"/>
    <property type="project" value="TreeGrafter"/>
</dbReference>
<evidence type="ECO:0000313" key="8">
    <source>
        <dbReference type="EMBL" id="OAJ42187.1"/>
    </source>
</evidence>